<dbReference type="OrthoDB" id="5177045at2"/>
<dbReference type="PROSITE" id="PS00138">
    <property type="entry name" value="SUBTILASE_SER"/>
    <property type="match status" value="1"/>
</dbReference>
<evidence type="ECO:0000259" key="6">
    <source>
        <dbReference type="Pfam" id="PF00082"/>
    </source>
</evidence>
<sequence>MTETPRPSFSVRDILAQIRRRFPWPGKPPVLDPHPEDDNAERVRVQVAVVRKYLDGEVAAASVDGPRRARDDADTKYLYRPSHVLVRDGDDFALLERFFREPERRRRFRGELERADLPTMPGLVVARMPSRTDSEDDVLMTLEELDEVHRDRAERQDPVATPDHILYVTGPPRLCPFTEPEEPPSADPVPPVAANSEAGADVRVAVVDTGWWKKAGKTIGWLGGVTADPADEEQVDENKIHEYAGHGTFIAGVVRCLAPKARVELEGFAPKGGGAVYESHICQQLSEALLDNDMPQIISVSAGTHTRNSWPLIAFQLLALAKGILDPKNKVLVVAAAGNEGSTEKFYPAAFDWVVGVGSVGANGKISEFSNTSDPKGDDWVNVYARGENLVNAFPEGRYVCYEPENIHNGVPDERHFRGMAQWSGTSFSTPIVSGAIAAKMSELRTDDPRVAYDALMMTAQPSTSSTVGAYRIIGPL</sequence>
<dbReference type="Pfam" id="PF00082">
    <property type="entry name" value="Peptidase_S8"/>
    <property type="match status" value="1"/>
</dbReference>
<dbReference type="InterPro" id="IPR000209">
    <property type="entry name" value="Peptidase_S8/S53_dom"/>
</dbReference>
<evidence type="ECO:0000256" key="1">
    <source>
        <dbReference type="ARBA" id="ARBA00011073"/>
    </source>
</evidence>
<feature type="domain" description="Peptidase S8/S53" evidence="6">
    <location>
        <begin position="199"/>
        <end position="463"/>
    </location>
</feature>
<evidence type="ECO:0000256" key="4">
    <source>
        <dbReference type="ARBA" id="ARBA00022825"/>
    </source>
</evidence>
<evidence type="ECO:0000256" key="5">
    <source>
        <dbReference type="PROSITE-ProRule" id="PRU01240"/>
    </source>
</evidence>
<feature type="active site" description="Charge relay system" evidence="5">
    <location>
        <position position="246"/>
    </location>
</feature>
<dbReference type="InterPro" id="IPR023828">
    <property type="entry name" value="Peptidase_S8_Ser-AS"/>
</dbReference>
<dbReference type="InterPro" id="IPR015500">
    <property type="entry name" value="Peptidase_S8_subtilisin-rel"/>
</dbReference>
<dbReference type="Gene3D" id="3.40.50.200">
    <property type="entry name" value="Peptidase S8/S53 domain"/>
    <property type="match status" value="1"/>
</dbReference>
<name>A0A316TFW9_9ACTN</name>
<keyword evidence="3 5" id="KW-0378">Hydrolase</keyword>
<comment type="similarity">
    <text evidence="1 5">Belongs to the peptidase S8 family.</text>
</comment>
<keyword evidence="8" id="KW-1185">Reference proteome</keyword>
<evidence type="ECO:0000256" key="2">
    <source>
        <dbReference type="ARBA" id="ARBA00022670"/>
    </source>
</evidence>
<feature type="active site" description="Charge relay system" evidence="5">
    <location>
        <position position="427"/>
    </location>
</feature>
<reference evidence="7 8" key="1">
    <citation type="submission" date="2018-05" db="EMBL/GenBank/DDBJ databases">
        <title>Nocardioides silvaticus genome.</title>
        <authorList>
            <person name="Li C."/>
            <person name="Wang G."/>
        </authorList>
    </citation>
    <scope>NUCLEOTIDE SEQUENCE [LARGE SCALE GENOMIC DNA]</scope>
    <source>
        <strain evidence="7 8">CCTCC AB 2018079</strain>
    </source>
</reference>
<dbReference type="InterPro" id="IPR036852">
    <property type="entry name" value="Peptidase_S8/S53_dom_sf"/>
</dbReference>
<dbReference type="PRINTS" id="PR00723">
    <property type="entry name" value="SUBTILISIN"/>
</dbReference>
<evidence type="ECO:0000313" key="7">
    <source>
        <dbReference type="EMBL" id="PWN02678.1"/>
    </source>
</evidence>
<keyword evidence="2 5" id="KW-0645">Protease</keyword>
<evidence type="ECO:0000313" key="8">
    <source>
        <dbReference type="Proteomes" id="UP000245507"/>
    </source>
</evidence>
<dbReference type="EMBL" id="QGDD01000005">
    <property type="protein sequence ID" value="PWN02678.1"/>
    <property type="molecule type" value="Genomic_DNA"/>
</dbReference>
<proteinExistence type="inferred from homology"/>
<dbReference type="AlphaFoldDB" id="A0A316TFW9"/>
<organism evidence="7 8">
    <name type="scientific">Nocardioides silvaticus</name>
    <dbReference type="NCBI Taxonomy" id="2201891"/>
    <lineage>
        <taxon>Bacteria</taxon>
        <taxon>Bacillati</taxon>
        <taxon>Actinomycetota</taxon>
        <taxon>Actinomycetes</taxon>
        <taxon>Propionibacteriales</taxon>
        <taxon>Nocardioidaceae</taxon>
        <taxon>Nocardioides</taxon>
    </lineage>
</organism>
<dbReference type="GO" id="GO:0006508">
    <property type="term" value="P:proteolysis"/>
    <property type="evidence" value="ECO:0007669"/>
    <property type="project" value="UniProtKB-KW"/>
</dbReference>
<dbReference type="RefSeq" id="WP_109694445.1">
    <property type="nucleotide sequence ID" value="NZ_QGDD01000005.1"/>
</dbReference>
<accession>A0A316TFW9</accession>
<dbReference type="PANTHER" id="PTHR43806:SF11">
    <property type="entry name" value="CEREVISIN-RELATED"/>
    <property type="match status" value="1"/>
</dbReference>
<dbReference type="InterPro" id="IPR050131">
    <property type="entry name" value="Peptidase_S8_subtilisin-like"/>
</dbReference>
<dbReference type="GO" id="GO:0004252">
    <property type="term" value="F:serine-type endopeptidase activity"/>
    <property type="evidence" value="ECO:0007669"/>
    <property type="project" value="UniProtKB-UniRule"/>
</dbReference>
<gene>
    <name evidence="7" type="ORF">DJ010_13340</name>
</gene>
<protein>
    <recommendedName>
        <fullName evidence="6">Peptidase S8/S53 domain-containing protein</fullName>
    </recommendedName>
</protein>
<comment type="caution">
    <text evidence="7">The sequence shown here is derived from an EMBL/GenBank/DDBJ whole genome shotgun (WGS) entry which is preliminary data.</text>
</comment>
<evidence type="ECO:0000256" key="3">
    <source>
        <dbReference type="ARBA" id="ARBA00022801"/>
    </source>
</evidence>
<keyword evidence="4 5" id="KW-0720">Serine protease</keyword>
<dbReference type="SUPFAM" id="SSF52743">
    <property type="entry name" value="Subtilisin-like"/>
    <property type="match status" value="1"/>
</dbReference>
<feature type="active site" description="Charge relay system" evidence="5">
    <location>
        <position position="208"/>
    </location>
</feature>
<dbReference type="Proteomes" id="UP000245507">
    <property type="component" value="Unassembled WGS sequence"/>
</dbReference>
<dbReference type="PANTHER" id="PTHR43806">
    <property type="entry name" value="PEPTIDASE S8"/>
    <property type="match status" value="1"/>
</dbReference>
<dbReference type="PROSITE" id="PS51892">
    <property type="entry name" value="SUBTILASE"/>
    <property type="match status" value="1"/>
</dbReference>